<proteinExistence type="predicted"/>
<gene>
    <name evidence="1" type="ORF">PANT1444_LOCUS9260</name>
</gene>
<dbReference type="AlphaFoldDB" id="A0A7S0EKB8"/>
<evidence type="ECO:0000313" key="1">
    <source>
        <dbReference type="EMBL" id="CAD8486224.1"/>
    </source>
</evidence>
<protein>
    <submittedName>
        <fullName evidence="1">Uncharacterized protein</fullName>
    </submittedName>
</protein>
<sequence>MRTPPTTTHCRATTPWSATLLHAAAALAAAGISAGVATAADTSVLGIPGSWQMRETRAGNLCEARATFTADAPGALEGVVRVSSPCTDAGTGVWKVVFDGDTPTFGWALDYEKSRVFYSATQVEAALPGGTVKAKGIIRASPRASPNEIRPVGTFDAKALRAY</sequence>
<name>A0A7S0EKB8_9EUKA</name>
<organism evidence="1">
    <name type="scientific">Phaeocystis antarctica</name>
    <dbReference type="NCBI Taxonomy" id="33657"/>
    <lineage>
        <taxon>Eukaryota</taxon>
        <taxon>Haptista</taxon>
        <taxon>Haptophyta</taxon>
        <taxon>Prymnesiophyceae</taxon>
        <taxon>Phaeocystales</taxon>
        <taxon>Phaeocystaceae</taxon>
        <taxon>Phaeocystis</taxon>
    </lineage>
</organism>
<reference evidence="1" key="1">
    <citation type="submission" date="2021-01" db="EMBL/GenBank/DDBJ databases">
        <authorList>
            <person name="Corre E."/>
            <person name="Pelletier E."/>
            <person name="Niang G."/>
            <person name="Scheremetjew M."/>
            <person name="Finn R."/>
            <person name="Kale V."/>
            <person name="Holt S."/>
            <person name="Cochrane G."/>
            <person name="Meng A."/>
            <person name="Brown T."/>
            <person name="Cohen L."/>
        </authorList>
    </citation>
    <scope>NUCLEOTIDE SEQUENCE</scope>
    <source>
        <strain evidence="1">CCMP1374</strain>
    </source>
</reference>
<accession>A0A7S0EKB8</accession>
<dbReference type="EMBL" id="HBEP01016284">
    <property type="protein sequence ID" value="CAD8486224.1"/>
    <property type="molecule type" value="Transcribed_RNA"/>
</dbReference>